<keyword evidence="1" id="KW-0413">Isomerase</keyword>
<organism evidence="1 2">
    <name type="scientific">Dioscorea alata</name>
    <name type="common">Purple yam</name>
    <dbReference type="NCBI Taxonomy" id="55571"/>
    <lineage>
        <taxon>Eukaryota</taxon>
        <taxon>Viridiplantae</taxon>
        <taxon>Streptophyta</taxon>
        <taxon>Embryophyta</taxon>
        <taxon>Tracheophyta</taxon>
        <taxon>Spermatophyta</taxon>
        <taxon>Magnoliopsida</taxon>
        <taxon>Liliopsida</taxon>
        <taxon>Dioscoreales</taxon>
        <taxon>Dioscoreaceae</taxon>
        <taxon>Dioscorea</taxon>
    </lineage>
</organism>
<dbReference type="Proteomes" id="UP000827976">
    <property type="component" value="Chromosome 15"/>
</dbReference>
<reference evidence="2" key="1">
    <citation type="journal article" date="2022" name="Nat. Commun.">
        <title>Chromosome evolution and the genetic basis of agronomically important traits in greater yam.</title>
        <authorList>
            <person name="Bredeson J.V."/>
            <person name="Lyons J.B."/>
            <person name="Oniyinde I.O."/>
            <person name="Okereke N.R."/>
            <person name="Kolade O."/>
            <person name="Nnabue I."/>
            <person name="Nwadili C.O."/>
            <person name="Hribova E."/>
            <person name="Parker M."/>
            <person name="Nwogha J."/>
            <person name="Shu S."/>
            <person name="Carlson J."/>
            <person name="Kariba R."/>
            <person name="Muthemba S."/>
            <person name="Knop K."/>
            <person name="Barton G.J."/>
            <person name="Sherwood A.V."/>
            <person name="Lopez-Montes A."/>
            <person name="Asiedu R."/>
            <person name="Jamnadass R."/>
            <person name="Muchugi A."/>
            <person name="Goodstein D."/>
            <person name="Egesi C.N."/>
            <person name="Featherston J."/>
            <person name="Asfaw A."/>
            <person name="Simpson G.G."/>
            <person name="Dolezel J."/>
            <person name="Hendre P.S."/>
            <person name="Van Deynze A."/>
            <person name="Kumar P.L."/>
            <person name="Obidiegwu J.E."/>
            <person name="Bhattacharjee R."/>
            <person name="Rokhsar D.S."/>
        </authorList>
    </citation>
    <scope>NUCLEOTIDE SEQUENCE [LARGE SCALE GENOMIC DNA]</scope>
    <source>
        <strain evidence="2">cv. TDa95/00328</strain>
    </source>
</reference>
<keyword evidence="2" id="KW-1185">Reference proteome</keyword>
<accession>A0ACB7UL45</accession>
<evidence type="ECO:0000313" key="2">
    <source>
        <dbReference type="Proteomes" id="UP000827976"/>
    </source>
</evidence>
<dbReference type="EC" id="5.3.1.6" evidence="1"/>
<comment type="caution">
    <text evidence="1">The sequence shown here is derived from an EMBL/GenBank/DDBJ whole genome shotgun (WGS) entry which is preliminary data.</text>
</comment>
<proteinExistence type="predicted"/>
<gene>
    <name evidence="1" type="ORF">IHE45_15G042900</name>
</gene>
<name>A0ACB7UL45_DIOAL</name>
<evidence type="ECO:0000313" key="1">
    <source>
        <dbReference type="EMBL" id="KAH7661134.1"/>
    </source>
</evidence>
<dbReference type="EMBL" id="CM037025">
    <property type="protein sequence ID" value="KAH7661134.1"/>
    <property type="molecule type" value="Genomic_DNA"/>
</dbReference>
<protein>
    <submittedName>
        <fullName evidence="1">Ribose-5-phosphate isomerase protein</fullName>
        <ecNumber evidence="1">5.3.1.6</ecNumber>
    </submittedName>
</protein>
<sequence length="292" mass="31299">MQWPQHCASASFSSSARIPFPSRRSAAIYRPCPSRRRRPTLMACAADTNLALLEAAKHAVDRYVRNGMVIGLGSGCASCLAIQYLGGRMRDGALQDIVGIPMSVSSATEAAKAGIPLELCRESLQIDFAFDDADVIEEGSLTAVIGRRKLEGGDSIIQEKSILKAAGRVAFITDEKQYGRDRDGSIPVLISPVNWIETAELIDDLFLGDAEVWRRPTSGHAGPMGGDFPLVTEDGHHILDVIFTSPIHNLAEVAESLNRVDGVVDHGVICGISCIAIIASENGVMVVDNSSR</sequence>